<keyword evidence="1" id="KW-1185">Reference proteome</keyword>
<protein>
    <submittedName>
        <fullName evidence="2">Pre-mRNA-splicing factor ATP-dependent RNA helicase DEAH2</fullName>
    </submittedName>
</protein>
<evidence type="ECO:0000313" key="1">
    <source>
        <dbReference type="Proteomes" id="UP000790787"/>
    </source>
</evidence>
<reference evidence="1" key="1">
    <citation type="journal article" date="2014" name="Nat. Commun.">
        <title>The tobacco genome sequence and its comparison with those of tomato and potato.</title>
        <authorList>
            <person name="Sierro N."/>
            <person name="Battey J.N."/>
            <person name="Ouadi S."/>
            <person name="Bakaher N."/>
            <person name="Bovet L."/>
            <person name="Willig A."/>
            <person name="Goepfert S."/>
            <person name="Peitsch M.C."/>
            <person name="Ivanov N.V."/>
        </authorList>
    </citation>
    <scope>NUCLEOTIDE SEQUENCE [LARGE SCALE GENOMIC DNA]</scope>
</reference>
<accession>A0AC58RVY1</accession>
<keyword evidence="2" id="KW-0067">ATP-binding</keyword>
<proteinExistence type="predicted"/>
<keyword evidence="2" id="KW-0378">Hydrolase</keyword>
<dbReference type="Proteomes" id="UP000790787">
    <property type="component" value="Chromosome 8"/>
</dbReference>
<keyword evidence="2" id="KW-0547">Nucleotide-binding</keyword>
<dbReference type="RefSeq" id="XP_075076891.1">
    <property type="nucleotide sequence ID" value="XM_075220790.1"/>
</dbReference>
<gene>
    <name evidence="2" type="primary">LOC142161719</name>
</gene>
<name>A0AC58RVY1_TOBAC</name>
<keyword evidence="2" id="KW-0347">Helicase</keyword>
<reference evidence="2" key="2">
    <citation type="submission" date="2025-08" db="UniProtKB">
        <authorList>
            <consortium name="RefSeq"/>
        </authorList>
    </citation>
    <scope>IDENTIFICATION</scope>
    <source>
        <tissue evidence="2">Leaf</tissue>
    </source>
</reference>
<sequence>MKQKIGKYILEEIKVDENVKTLTACTQPRKIAELSRQVAEEMDVVLGEEVGYRTWFEDCTSGTTILGLRPLKEAIDDPLLEKYQVIILDEVHERSLVADALLGYLNIVLKKRPDLKLVVMGATLEVDKFQSYFDGAAIVEAPGRFNPVQIVYMQDPIEDYIEAAILIVLQIHLSEPPGGILVFLMGEDEIEYVCQEITRRV</sequence>
<evidence type="ECO:0000313" key="2">
    <source>
        <dbReference type="RefSeq" id="XP_075076891.1"/>
    </source>
</evidence>
<organism evidence="1 2">
    <name type="scientific">Nicotiana tabacum</name>
    <name type="common">Common tobacco</name>
    <dbReference type="NCBI Taxonomy" id="4097"/>
    <lineage>
        <taxon>Eukaryota</taxon>
        <taxon>Viridiplantae</taxon>
        <taxon>Streptophyta</taxon>
        <taxon>Embryophyta</taxon>
        <taxon>Tracheophyta</taxon>
        <taxon>Spermatophyta</taxon>
        <taxon>Magnoliopsida</taxon>
        <taxon>eudicotyledons</taxon>
        <taxon>Gunneridae</taxon>
        <taxon>Pentapetalae</taxon>
        <taxon>asterids</taxon>
        <taxon>lamiids</taxon>
        <taxon>Solanales</taxon>
        <taxon>Solanaceae</taxon>
        <taxon>Nicotianoideae</taxon>
        <taxon>Nicotianeae</taxon>
        <taxon>Nicotiana</taxon>
    </lineage>
</organism>